<dbReference type="EMBL" id="CP003466">
    <property type="protein sequence ID" value="AFT71424.1"/>
    <property type="molecule type" value="Genomic_DNA"/>
</dbReference>
<evidence type="ECO:0008006" key="3">
    <source>
        <dbReference type="Google" id="ProtNLM"/>
    </source>
</evidence>
<evidence type="ECO:0000313" key="1">
    <source>
        <dbReference type="EMBL" id="AFT71424.1"/>
    </source>
</evidence>
<dbReference type="Pfam" id="PF19570">
    <property type="entry name" value="DUF6088"/>
    <property type="match status" value="1"/>
</dbReference>
<proteinExistence type="predicted"/>
<protein>
    <recommendedName>
        <fullName evidence="3">S-adenosylhomocysteine hydrolase</fullName>
    </recommendedName>
</protein>
<dbReference type="AlphaFoldDB" id="K0CCW4"/>
<accession>K0CCW4</accession>
<name>K0CCW4_ALCDB</name>
<reference evidence="1 2" key="1">
    <citation type="journal article" date="2012" name="J. Bacteriol.">
        <title>Complete genome sequence of Alcanivorax dieselolei type strain B5.</title>
        <authorList>
            <person name="Lai Q."/>
            <person name="Li W."/>
            <person name="Shao Z."/>
        </authorList>
    </citation>
    <scope>NUCLEOTIDE SEQUENCE [LARGE SCALE GENOMIC DNA]</scope>
    <source>
        <strain evidence="2">DSM 16502 / CGMCC 1.3690 / B-5</strain>
    </source>
</reference>
<sequence length="156" mass="17751">MCVIVSYNCMLLLYWQEWNMALNSLKSKVKYRISRNAGVVFVPADFSDLSDRDQVGRALRELVREEVLIKFGRGLYAKARRSSLSNKLVPVKPLPELAREALTQKLGVEVVSSKEQTSYNSRRSTQVPTGRLIAVKGRVSRKMAYDGKSIKYQYVS</sequence>
<keyword evidence="2" id="KW-1185">Reference proteome</keyword>
<dbReference type="STRING" id="930169.B5T_03157"/>
<evidence type="ECO:0000313" key="2">
    <source>
        <dbReference type="Proteomes" id="UP000006286"/>
    </source>
</evidence>
<dbReference type="eggNOG" id="ENOG50330M2">
    <property type="taxonomic scope" value="Bacteria"/>
</dbReference>
<dbReference type="Proteomes" id="UP000006286">
    <property type="component" value="Chromosome"/>
</dbReference>
<gene>
    <name evidence="1" type="ordered locus">B5T_03157</name>
</gene>
<dbReference type="KEGG" id="adi:B5T_03157"/>
<dbReference type="InterPro" id="IPR045738">
    <property type="entry name" value="DUF6088"/>
</dbReference>
<organism evidence="1 2">
    <name type="scientific">Alcanivorax dieselolei (strain DSM 16502 / CGMCC 1.3690 / MCCC 1A00001 / B-5)</name>
    <name type="common">Alloalcanivorax dieselolei</name>
    <dbReference type="NCBI Taxonomy" id="930169"/>
    <lineage>
        <taxon>Bacteria</taxon>
        <taxon>Pseudomonadati</taxon>
        <taxon>Pseudomonadota</taxon>
        <taxon>Gammaproteobacteria</taxon>
        <taxon>Oceanospirillales</taxon>
        <taxon>Alcanivoracaceae</taxon>
        <taxon>Alloalcanivorax</taxon>
    </lineage>
</organism>
<dbReference type="HOGENOM" id="CLU_122345_0_0_6"/>